<evidence type="ECO:0000256" key="1">
    <source>
        <dbReference type="SAM" id="MobiDB-lite"/>
    </source>
</evidence>
<evidence type="ECO:0000313" key="5">
    <source>
        <dbReference type="Proteomes" id="UP000193317"/>
    </source>
</evidence>
<feature type="compositionally biased region" description="Low complexity" evidence="1">
    <location>
        <begin position="111"/>
        <end position="124"/>
    </location>
</feature>
<keyword evidence="2" id="KW-0472">Membrane</keyword>
<evidence type="ECO:0000259" key="3">
    <source>
        <dbReference type="SMART" id="SM00327"/>
    </source>
</evidence>
<dbReference type="SUPFAM" id="SSF53300">
    <property type="entry name" value="vWA-like"/>
    <property type="match status" value="1"/>
</dbReference>
<reference evidence="4 5" key="1">
    <citation type="submission" date="2016-01" db="EMBL/GenBank/DDBJ databases">
        <title>The new phylogeny of the genus Mycobacterium.</title>
        <authorList>
            <person name="Tarcisio F."/>
            <person name="Conor M."/>
            <person name="Antonella G."/>
            <person name="Elisabetta G."/>
            <person name="Giulia F.S."/>
            <person name="Sara T."/>
            <person name="Anna F."/>
            <person name="Clotilde B."/>
            <person name="Roberto B."/>
            <person name="Veronica D.S."/>
            <person name="Fabio R."/>
            <person name="Monica P."/>
            <person name="Olivier J."/>
            <person name="Enrico T."/>
            <person name="Nicola S."/>
        </authorList>
    </citation>
    <scope>NUCLEOTIDE SEQUENCE [LARGE SCALE GENOMIC DNA]</scope>
    <source>
        <strain evidence="4 5">DSM 44166</strain>
    </source>
</reference>
<accession>A0A1X2FCV6</accession>
<feature type="compositionally biased region" description="Basic and acidic residues" evidence="1">
    <location>
        <begin position="71"/>
        <end position="91"/>
    </location>
</feature>
<keyword evidence="5" id="KW-1185">Reference proteome</keyword>
<comment type="caution">
    <text evidence="4">The sequence shown here is derived from an EMBL/GenBank/DDBJ whole genome shotgun (WGS) entry which is preliminary data.</text>
</comment>
<dbReference type="Proteomes" id="UP000193317">
    <property type="component" value="Unassembled WGS sequence"/>
</dbReference>
<dbReference type="SMART" id="SM00327">
    <property type="entry name" value="VWA"/>
    <property type="match status" value="1"/>
</dbReference>
<organism evidence="4 5">
    <name type="scientific">Mycobacterium szulgai</name>
    <dbReference type="NCBI Taxonomy" id="1787"/>
    <lineage>
        <taxon>Bacteria</taxon>
        <taxon>Bacillati</taxon>
        <taxon>Actinomycetota</taxon>
        <taxon>Actinomycetes</taxon>
        <taxon>Mycobacteriales</taxon>
        <taxon>Mycobacteriaceae</taxon>
        <taxon>Mycobacterium</taxon>
    </lineage>
</organism>
<gene>
    <name evidence="4" type="ORF">AWC27_01470</name>
</gene>
<dbReference type="AlphaFoldDB" id="A0A1X2FCV6"/>
<dbReference type="InterPro" id="IPR036465">
    <property type="entry name" value="vWFA_dom_sf"/>
</dbReference>
<keyword evidence="2" id="KW-0812">Transmembrane</keyword>
<feature type="compositionally biased region" description="Basic and acidic residues" evidence="1">
    <location>
        <begin position="21"/>
        <end position="31"/>
    </location>
</feature>
<feature type="domain" description="VWFA" evidence="3">
    <location>
        <begin position="525"/>
        <end position="709"/>
    </location>
</feature>
<feature type="compositionally biased region" description="Acidic residues" evidence="1">
    <location>
        <begin position="45"/>
        <end position="54"/>
    </location>
</feature>
<protein>
    <recommendedName>
        <fullName evidence="3">VWFA domain-containing protein</fullName>
    </recommendedName>
</protein>
<feature type="transmembrane region" description="Helical" evidence="2">
    <location>
        <begin position="154"/>
        <end position="178"/>
    </location>
</feature>
<dbReference type="Pfam" id="PF13531">
    <property type="entry name" value="SBP_bac_11"/>
    <property type="match status" value="1"/>
</dbReference>
<dbReference type="InterPro" id="IPR002035">
    <property type="entry name" value="VWF_A"/>
</dbReference>
<dbReference type="Gene3D" id="3.40.50.410">
    <property type="entry name" value="von Willebrand factor, type A domain"/>
    <property type="match status" value="1"/>
</dbReference>
<name>A0A1X2FCV6_MYCSZ</name>
<evidence type="ECO:0000313" key="4">
    <source>
        <dbReference type="EMBL" id="ORX16283.1"/>
    </source>
</evidence>
<dbReference type="OrthoDB" id="5171781at2"/>
<dbReference type="RefSeq" id="WP_085669213.1">
    <property type="nucleotide sequence ID" value="NZ_JACKRU010000193.1"/>
</dbReference>
<keyword evidence="2" id="KW-1133">Transmembrane helix</keyword>
<feature type="region of interest" description="Disordered" evidence="1">
    <location>
        <begin position="1"/>
        <end position="130"/>
    </location>
</feature>
<sequence>MGRHSKPDPEDSGPDSGPESSDAHSAEHQDPGDEIAGHPGGGDPDGFDYPESFDEPSAADFPGSFAYSAGEEGRFPDEEHDEGHYADEHRYPTAGVYSVAGDDEYPDFGPRPEGAEPAGPEPLAATPPPLFRAGHRGLGEWQGGHRSTGKRRGVSIGVIVALVAVVVVVAGVILWGFFSDALSHRSQTAAARCVGGKDSVAVIADPTIADQVKTLADGYNASAGPIGDRCVTVTVKPSGSDAVIAGFIGKWPAELGGQPGLWIPGSSISAARLAGAAGQKTISDSRSLVTSPVLVAIRPEFQPALSKQNWAALPGLQTNPNSLAGLNLPSWGSLRMSLPIAGNGDATFLAGEAIAAASAPPGTPPTAGSAAVRTLMGGQPKLTDDSLAEAMNALVKPGDPAAAPVHAVVTTEQQLFQRGQSMPDAKSKLAFWLPPGPVALADYPTVLLSGSWLSQEQTTAASAFARYMHKPEQLTKLAKAGFRVNDVKPPSSPVTSFAALPATLSVGDDAMRATLADTMATPSTGLAATIMLDQSLPTDDGGKTRLANVVAALDNRIKALPPTAVIGLWTFDGHEGRSEVAAGPLADQVNGQSRTAALTAALDKQYSSGGGAVSFTTLRMIYQEMQANYRSGQANSILVITGGPHTDQSLDGNGLQDFIRTSADPAKPVAVNVIDFGDDPDRATWEAVARLSGGGYQNLPTSATPDLATAVNTFLG</sequence>
<evidence type="ECO:0000256" key="2">
    <source>
        <dbReference type="SAM" id="Phobius"/>
    </source>
</evidence>
<proteinExistence type="predicted"/>
<dbReference type="EMBL" id="LQPW01000013">
    <property type="protein sequence ID" value="ORX16283.1"/>
    <property type="molecule type" value="Genomic_DNA"/>
</dbReference>